<dbReference type="Gene3D" id="3.90.180.10">
    <property type="entry name" value="Medium-chain alcohol dehydrogenases, catalytic domain"/>
    <property type="match status" value="1"/>
</dbReference>
<dbReference type="SUPFAM" id="SSF51735">
    <property type="entry name" value="NAD(P)-binding Rossmann-fold domains"/>
    <property type="match status" value="1"/>
</dbReference>
<feature type="domain" description="Alcohol dehydrogenase-like C-terminal" evidence="7">
    <location>
        <begin position="236"/>
        <end position="303"/>
    </location>
</feature>
<dbReference type="Pfam" id="PF08240">
    <property type="entry name" value="ADH_N"/>
    <property type="match status" value="1"/>
</dbReference>
<evidence type="ECO:0000256" key="3">
    <source>
        <dbReference type="ARBA" id="ARBA00022833"/>
    </source>
</evidence>
<dbReference type="GO" id="GO:0016491">
    <property type="term" value="F:oxidoreductase activity"/>
    <property type="evidence" value="ECO:0007669"/>
    <property type="project" value="UniProtKB-KW"/>
</dbReference>
<dbReference type="AlphaFoldDB" id="A0A1L7X0V6"/>
<keyword evidence="2 5" id="KW-0479">Metal-binding</keyword>
<dbReference type="InterPro" id="IPR011032">
    <property type="entry name" value="GroES-like_sf"/>
</dbReference>
<feature type="region of interest" description="Disordered" evidence="6">
    <location>
        <begin position="431"/>
        <end position="453"/>
    </location>
</feature>
<evidence type="ECO:0000313" key="9">
    <source>
        <dbReference type="EMBL" id="CZR58640.1"/>
    </source>
</evidence>
<dbReference type="Gene3D" id="3.40.50.720">
    <property type="entry name" value="NAD(P)-binding Rossmann-like Domain"/>
    <property type="match status" value="1"/>
</dbReference>
<dbReference type="STRING" id="576137.A0A1L7X0V6"/>
<dbReference type="Pfam" id="PF00107">
    <property type="entry name" value="ADH_zinc_N"/>
    <property type="match status" value="1"/>
</dbReference>
<dbReference type="InterPro" id="IPR002328">
    <property type="entry name" value="ADH_Zn_CS"/>
</dbReference>
<evidence type="ECO:0000313" key="10">
    <source>
        <dbReference type="Proteomes" id="UP000184330"/>
    </source>
</evidence>
<dbReference type="InterPro" id="IPR013149">
    <property type="entry name" value="ADH-like_C"/>
</dbReference>
<feature type="region of interest" description="Disordered" evidence="6">
    <location>
        <begin position="1"/>
        <end position="38"/>
    </location>
</feature>
<dbReference type="PANTHER" id="PTHR42813:SF1">
    <property type="entry name" value="DEHYDROGENASE, PUTATIVE (AFU_ORTHOLOGUE AFUA_5G03930)-RELATED"/>
    <property type="match status" value="1"/>
</dbReference>
<dbReference type="GO" id="GO:0008270">
    <property type="term" value="F:zinc ion binding"/>
    <property type="evidence" value="ECO:0007669"/>
    <property type="project" value="InterPro"/>
</dbReference>
<dbReference type="InterPro" id="IPR013154">
    <property type="entry name" value="ADH-like_N"/>
</dbReference>
<dbReference type="OrthoDB" id="3941538at2759"/>
<keyword evidence="4" id="KW-0560">Oxidoreductase</keyword>
<evidence type="ECO:0000259" key="7">
    <source>
        <dbReference type="Pfam" id="PF00107"/>
    </source>
</evidence>
<evidence type="ECO:0000259" key="8">
    <source>
        <dbReference type="Pfam" id="PF08240"/>
    </source>
</evidence>
<dbReference type="EMBL" id="FJOG01000012">
    <property type="protein sequence ID" value="CZR58640.1"/>
    <property type="molecule type" value="Genomic_DNA"/>
</dbReference>
<comment type="similarity">
    <text evidence="5">Belongs to the zinc-containing alcohol dehydrogenase family.</text>
</comment>
<evidence type="ECO:0000256" key="2">
    <source>
        <dbReference type="ARBA" id="ARBA00022723"/>
    </source>
</evidence>
<name>A0A1L7X0V6_9HELO</name>
<evidence type="ECO:0000256" key="1">
    <source>
        <dbReference type="ARBA" id="ARBA00001947"/>
    </source>
</evidence>
<organism evidence="9 10">
    <name type="scientific">Phialocephala subalpina</name>
    <dbReference type="NCBI Taxonomy" id="576137"/>
    <lineage>
        <taxon>Eukaryota</taxon>
        <taxon>Fungi</taxon>
        <taxon>Dikarya</taxon>
        <taxon>Ascomycota</taxon>
        <taxon>Pezizomycotina</taxon>
        <taxon>Leotiomycetes</taxon>
        <taxon>Helotiales</taxon>
        <taxon>Mollisiaceae</taxon>
        <taxon>Phialocephala</taxon>
        <taxon>Phialocephala fortinii species complex</taxon>
    </lineage>
</organism>
<dbReference type="InterPro" id="IPR036291">
    <property type="entry name" value="NAD(P)-bd_dom_sf"/>
</dbReference>
<accession>A0A1L7X0V6</accession>
<keyword evidence="10" id="KW-1185">Reference proteome</keyword>
<keyword evidence="3 5" id="KW-0862">Zinc</keyword>
<gene>
    <name evidence="9" type="ORF">PAC_08532</name>
</gene>
<evidence type="ECO:0000256" key="4">
    <source>
        <dbReference type="ARBA" id="ARBA00023002"/>
    </source>
</evidence>
<protein>
    <submittedName>
        <fullName evidence="9">Related to glutathione-dependent formaldehyde dehydrogenase</fullName>
    </submittedName>
</protein>
<feature type="compositionally biased region" description="Polar residues" evidence="6">
    <location>
        <begin position="1"/>
        <end position="35"/>
    </location>
</feature>
<comment type="cofactor">
    <cofactor evidence="1 5">
        <name>Zn(2+)</name>
        <dbReference type="ChEBI" id="CHEBI:29105"/>
    </cofactor>
</comment>
<dbReference type="SUPFAM" id="SSF50129">
    <property type="entry name" value="GroES-like"/>
    <property type="match status" value="1"/>
</dbReference>
<feature type="domain" description="Alcohol dehydrogenase-like N-terminal" evidence="8">
    <location>
        <begin position="66"/>
        <end position="196"/>
    </location>
</feature>
<evidence type="ECO:0000256" key="5">
    <source>
        <dbReference type="RuleBase" id="RU361277"/>
    </source>
</evidence>
<dbReference type="PANTHER" id="PTHR42813">
    <property type="entry name" value="ZINC-TYPE ALCOHOL DEHYDROGENASE-LIKE"/>
    <property type="match status" value="1"/>
</dbReference>
<dbReference type="PROSITE" id="PS00059">
    <property type="entry name" value="ADH_ZINC"/>
    <property type="match status" value="1"/>
</dbReference>
<reference evidence="9 10" key="1">
    <citation type="submission" date="2016-03" db="EMBL/GenBank/DDBJ databases">
        <authorList>
            <person name="Ploux O."/>
        </authorList>
    </citation>
    <scope>NUCLEOTIDE SEQUENCE [LARGE SCALE GENOMIC DNA]</scope>
    <source>
        <strain evidence="9 10">UAMH 11012</strain>
    </source>
</reference>
<dbReference type="CDD" id="cd08283">
    <property type="entry name" value="FDH_like_1"/>
    <property type="match status" value="1"/>
</dbReference>
<evidence type="ECO:0000256" key="6">
    <source>
        <dbReference type="SAM" id="MobiDB-lite"/>
    </source>
</evidence>
<proteinExistence type="inferred from homology"/>
<dbReference type="Proteomes" id="UP000184330">
    <property type="component" value="Unassembled WGS sequence"/>
</dbReference>
<sequence>MDNVKTTPPGITTTVANQAQSHMGDRPTSTTNTPNMRPDEKQLTLQWFGNKDVRVVEAPVPAITEPTDVICKVTGTTVCGSDLHLYRKEILQLQAGDILGHEWMGVVDEVGSGIKNVKKGDRVVASFQIACGTCKFCKEGLSSMCDTTNSSSLQEKLYGKPFAGLFGYSHFAGGFAGGQAEWVRCPFGDVNLLKIPDSVPDEKALFLSDIIPTSYHAVQCAEVKEGKSVAIWGAGPIGLLAAKWCQLAGASRVIVIDHIKERLDLAKKTSGCDIINFDKDQDVVAAIYKLEPDGVDCGIDAAAFRYTKGWLHGIQHAVGLETDSSEIPNEALRAVRKFGTISLVADYAALTNQFLIGALMEKGITLRGTGQAPVQKYWKNLLSKIESGEFDPTIILSHRFKIDEFRELYDAFDKKEMGIIKTFVQTKFSAPPHPGTPALSSLREGDVKPSAVA</sequence>